<evidence type="ECO:0000313" key="3">
    <source>
        <dbReference type="Proteomes" id="UP000005203"/>
    </source>
</evidence>
<dbReference type="Proteomes" id="UP000005203">
    <property type="component" value="Linkage group LG9"/>
</dbReference>
<dbReference type="AlphaFoldDB" id="A0A7M7MNQ9"/>
<evidence type="ECO:0000256" key="1">
    <source>
        <dbReference type="SAM" id="SignalP"/>
    </source>
</evidence>
<accession>A0A7M7MNQ9</accession>
<feature type="signal peptide" evidence="1">
    <location>
        <begin position="1"/>
        <end position="20"/>
    </location>
</feature>
<dbReference type="Pfam" id="PF07841">
    <property type="entry name" value="DM4_12"/>
    <property type="match status" value="2"/>
</dbReference>
<keyword evidence="1" id="KW-0732">Signal</keyword>
<organism evidence="2">
    <name type="scientific">Apis mellifera</name>
    <name type="common">Honeybee</name>
    <dbReference type="NCBI Taxonomy" id="7460"/>
    <lineage>
        <taxon>Eukaryota</taxon>
        <taxon>Metazoa</taxon>
        <taxon>Ecdysozoa</taxon>
        <taxon>Arthropoda</taxon>
        <taxon>Hexapoda</taxon>
        <taxon>Insecta</taxon>
        <taxon>Pterygota</taxon>
        <taxon>Neoptera</taxon>
        <taxon>Endopterygota</taxon>
        <taxon>Hymenoptera</taxon>
        <taxon>Apocrita</taxon>
        <taxon>Aculeata</taxon>
        <taxon>Apoidea</taxon>
        <taxon>Anthophila</taxon>
        <taxon>Apidae</taxon>
        <taxon>Apis</taxon>
    </lineage>
</organism>
<reference evidence="2" key="1">
    <citation type="submission" date="2021-01" db="UniProtKB">
        <authorList>
            <consortium name="EnsemblMetazoa"/>
        </authorList>
    </citation>
    <scope>IDENTIFICATION</scope>
    <source>
        <strain evidence="2">DH4</strain>
    </source>
</reference>
<gene>
    <name evidence="4" type="primary">LOC726382</name>
</gene>
<dbReference type="RefSeq" id="XP_026298744.1">
    <property type="nucleotide sequence ID" value="XM_026442959.1"/>
</dbReference>
<dbReference type="KEGG" id="ame:726382"/>
<feature type="chain" id="PRO_5044660555" evidence="1">
    <location>
        <begin position="21"/>
        <end position="511"/>
    </location>
</feature>
<reference evidence="4" key="2">
    <citation type="submission" date="2025-04" db="UniProtKB">
        <authorList>
            <consortium name="RefSeq"/>
        </authorList>
    </citation>
    <scope>IDENTIFICATION</scope>
    <source>
        <strain evidence="4">DH4</strain>
        <tissue evidence="4">Whole body</tissue>
    </source>
</reference>
<dbReference type="SMART" id="SM00718">
    <property type="entry name" value="DM4_12"/>
    <property type="match status" value="2"/>
</dbReference>
<dbReference type="EnsemblMetazoa" id="XM_026442959">
    <property type="protein sequence ID" value="XP_026298744"/>
    <property type="gene ID" value="LOC726382"/>
</dbReference>
<accession>A0A8B8H712</accession>
<sequence length="511" mass="57344">MRRFLLLLSLLFTSQHSGSCFERDKRYLVFPTPGTSAPTKVQFILGLGLPMEVDVSTIIGYVMKFNYALPYNASYLTDSYVRYDRSISPGVEVDGDDEPNPDYQGVARALTRWEIYEMLESALGDSRSGKACLLRAICEASASPFDGVHGLASQLVHLLLTPSTTSEAFRTDFDRVYHAAEIMGRRGIHSCDTIFPECEESPLDYFTEVHQRFASFKLQNYVKLADNYRCPKRVQHPSVYETSTRLAKSSDLIAPRYKTVLSYPNTFGFSSRISRSAHQFVRFEFVRLTRPENRSRGPRRRRHRMAAGLSSVVFLALVSLSPCLAQRLDKGDFTVNEATGLLESPSRRPRALAFPKDSQLLLILGLGTPLQLNRESIIIGVFTKIVYNLPSNATDFTVPGVYYSRAQKSRWSVYKALEKAAGLYGFGGKACLLKAICEAASAPFDGTHGLLGQLLHVFFRPSSTEERYDEYGDREYSAAERLGEQMSAENCHALYPECPRSMLDVFSTVIT</sequence>
<evidence type="ECO:0000313" key="2">
    <source>
        <dbReference type="EnsemblMetazoa" id="XP_026298744"/>
    </source>
</evidence>
<keyword evidence="3" id="KW-1185">Reference proteome</keyword>
<proteinExistence type="predicted"/>
<dbReference type="PANTHER" id="PTHR21398:SF21">
    <property type="entry name" value="AGAP004005-PA"/>
    <property type="match status" value="1"/>
</dbReference>
<name>A0A7M7MNQ9_APIME</name>
<evidence type="ECO:0000313" key="4">
    <source>
        <dbReference type="RefSeq" id="XP_026298744.1"/>
    </source>
</evidence>
<dbReference type="GeneID" id="726382"/>
<dbReference type="OrthoDB" id="8186940at2759"/>
<protein>
    <submittedName>
        <fullName evidence="4">Uncharacterized protein LOC726382</fullName>
    </submittedName>
</protein>
<dbReference type="PANTHER" id="PTHR21398">
    <property type="entry name" value="AGAP007094-PA"/>
    <property type="match status" value="1"/>
</dbReference>
<dbReference type="InterPro" id="IPR006631">
    <property type="entry name" value="DM4_12"/>
</dbReference>